<evidence type="ECO:0000313" key="4">
    <source>
        <dbReference type="Proteomes" id="UP000010467"/>
    </source>
</evidence>
<accession>L0A5Y0</accession>
<dbReference type="PATRIC" id="fig|937777.3.peg.3845"/>
<dbReference type="Proteomes" id="UP000010467">
    <property type="component" value="Plasmid pDEIPE01"/>
</dbReference>
<feature type="transmembrane region" description="Helical" evidence="1">
    <location>
        <begin position="29"/>
        <end position="47"/>
    </location>
</feature>
<proteinExistence type="predicted"/>
<evidence type="ECO:0000256" key="1">
    <source>
        <dbReference type="SAM" id="Phobius"/>
    </source>
</evidence>
<name>L0A5Y0_DEIPD</name>
<feature type="domain" description="Bacterial Pleckstrin homology" evidence="2">
    <location>
        <begin position="83"/>
        <end position="183"/>
    </location>
</feature>
<keyword evidence="3" id="KW-0614">Plasmid</keyword>
<keyword evidence="1" id="KW-0472">Membrane</keyword>
<keyword evidence="1" id="KW-1133">Transmembrane helix</keyword>
<dbReference type="EMBL" id="CP003383">
    <property type="protein sequence ID" value="AFZ69256.1"/>
    <property type="molecule type" value="Genomic_DNA"/>
</dbReference>
<dbReference type="HOGENOM" id="CLU_1530140_0_0_0"/>
<dbReference type="KEGG" id="dpd:Deipe_3834"/>
<evidence type="ECO:0000313" key="3">
    <source>
        <dbReference type="EMBL" id="AFZ69256.1"/>
    </source>
</evidence>
<feature type="transmembrane region" description="Helical" evidence="1">
    <location>
        <begin position="59"/>
        <end position="78"/>
    </location>
</feature>
<reference evidence="4" key="1">
    <citation type="submission" date="2012-03" db="EMBL/GenBank/DDBJ databases">
        <title>Complete sequence of plasmid 1 of Deinococcus peraridilitoris DSM 19664.</title>
        <authorList>
            <person name="Lucas S."/>
            <person name="Copeland A."/>
            <person name="Lapidus A."/>
            <person name="Glavina del Rio T."/>
            <person name="Dalin E."/>
            <person name="Tice H."/>
            <person name="Bruce D."/>
            <person name="Goodwin L."/>
            <person name="Pitluck S."/>
            <person name="Peters L."/>
            <person name="Mikhailova N."/>
            <person name="Lu M."/>
            <person name="Kyrpides N."/>
            <person name="Mavromatis K."/>
            <person name="Ivanova N."/>
            <person name="Brettin T."/>
            <person name="Detter J.C."/>
            <person name="Han C."/>
            <person name="Larimer F."/>
            <person name="Land M."/>
            <person name="Hauser L."/>
            <person name="Markowitz V."/>
            <person name="Cheng J.-F."/>
            <person name="Hugenholtz P."/>
            <person name="Woyke T."/>
            <person name="Wu D."/>
            <person name="Pukall R."/>
            <person name="Steenblock K."/>
            <person name="Brambilla E."/>
            <person name="Klenk H.-P."/>
            <person name="Eisen J.A."/>
        </authorList>
    </citation>
    <scope>NUCLEOTIDE SEQUENCE [LARGE SCALE GENOMIC DNA]</scope>
    <source>
        <strain evidence="4">DSM 19664 / LMG 22246 / CIP 109416 / KR-200</strain>
        <plasmid evidence="4">Plasmid pDEIPE01</plasmid>
    </source>
</reference>
<keyword evidence="1" id="KW-0812">Transmembrane</keyword>
<evidence type="ECO:0000259" key="2">
    <source>
        <dbReference type="Pfam" id="PF10882"/>
    </source>
</evidence>
<geneLocation type="plasmid" evidence="3 4">
    <name>pDEIPE01</name>
</geneLocation>
<dbReference type="Pfam" id="PF10882">
    <property type="entry name" value="bPH_5"/>
    <property type="match status" value="1"/>
</dbReference>
<keyword evidence="4" id="KW-1185">Reference proteome</keyword>
<gene>
    <name evidence="3" type="ordered locus">Deipe_3834</name>
</gene>
<dbReference type="InterPro" id="IPR027783">
    <property type="entry name" value="Bacterial_PH-related"/>
</dbReference>
<protein>
    <recommendedName>
        <fullName evidence="2">Bacterial Pleckstrin homology domain-containing protein</fullName>
    </recommendedName>
</protein>
<organism evidence="3 4">
    <name type="scientific">Deinococcus peraridilitoris (strain DSM 19664 / LMG 22246 / CIP 109416 / KR-200)</name>
    <dbReference type="NCBI Taxonomy" id="937777"/>
    <lineage>
        <taxon>Bacteria</taxon>
        <taxon>Thermotogati</taxon>
        <taxon>Deinococcota</taxon>
        <taxon>Deinococci</taxon>
        <taxon>Deinococcales</taxon>
        <taxon>Deinococcaceae</taxon>
        <taxon>Deinococcus</taxon>
    </lineage>
</organism>
<dbReference type="AlphaFoldDB" id="L0A5Y0"/>
<sequence length="191" mass="20414">MNSIHTSEEIKDGLSEPVVIAVARPVSTVFSWLVWLVPVLLLLVALLPKADLPVAGKVTLSLLHLVEAAVITAVLWLAPRRLKYTLTRDALMIQCLSGVQRIPLRGLKARLTAGQLGTRTFGMGLPGYLSGHFRLRGDALGVTGVQAVTSNPNQGVLLFGHGKAPFFVSPANAPSFLHALAERGVQVESNL</sequence>